<dbReference type="NCBIfam" id="NF007756">
    <property type="entry name" value="PRK10437.1"/>
    <property type="match status" value="1"/>
</dbReference>
<dbReference type="AlphaFoldDB" id="A0A3A3G1Y5"/>
<dbReference type="Gene3D" id="3.40.1050.10">
    <property type="entry name" value="Carbonic anhydrase"/>
    <property type="match status" value="1"/>
</dbReference>
<dbReference type="PROSITE" id="PS00704">
    <property type="entry name" value="PROK_CO2_ANHYDRASE_1"/>
    <property type="match status" value="1"/>
</dbReference>
<feature type="binding site" evidence="6">
    <location>
        <position position="101"/>
    </location>
    <ligand>
        <name>Zn(2+)</name>
        <dbReference type="ChEBI" id="CHEBI:29105"/>
    </ligand>
</feature>
<keyword evidence="10" id="KW-1185">Reference proteome</keyword>
<name>A0A3A3G1Y5_9BURK</name>
<keyword evidence="2 6" id="KW-0479">Metal-binding</keyword>
<dbReference type="SMART" id="SM00947">
    <property type="entry name" value="Pro_CA"/>
    <property type="match status" value="1"/>
</dbReference>
<dbReference type="InterPro" id="IPR015892">
    <property type="entry name" value="Carbonic_anhydrase_CS"/>
</dbReference>
<evidence type="ECO:0000313" key="9">
    <source>
        <dbReference type="EMBL" id="RJF95436.1"/>
    </source>
</evidence>
<dbReference type="RefSeq" id="WP_119770586.1">
    <property type="nucleotide sequence ID" value="NZ_QYUO01000002.1"/>
</dbReference>
<dbReference type="GO" id="GO:0008270">
    <property type="term" value="F:zinc ion binding"/>
    <property type="evidence" value="ECO:0007669"/>
    <property type="project" value="UniProtKB-UniRule"/>
</dbReference>
<dbReference type="GO" id="GO:0004089">
    <property type="term" value="F:carbonate dehydratase activity"/>
    <property type="evidence" value="ECO:0007669"/>
    <property type="project" value="UniProtKB-UniRule"/>
</dbReference>
<evidence type="ECO:0000256" key="6">
    <source>
        <dbReference type="PIRSR" id="PIRSR601765-1"/>
    </source>
</evidence>
<protein>
    <recommendedName>
        <fullName evidence="7">Carbonic anhydrase</fullName>
        <ecNumber evidence="7">4.2.1.1</ecNumber>
    </recommendedName>
    <alternativeName>
        <fullName evidence="7">Carbonate dehydratase</fullName>
    </alternativeName>
</protein>
<evidence type="ECO:0000256" key="4">
    <source>
        <dbReference type="ARBA" id="ARBA00023239"/>
    </source>
</evidence>
<comment type="caution">
    <text evidence="9">The sequence shown here is derived from an EMBL/GenBank/DDBJ whole genome shotgun (WGS) entry which is preliminary data.</text>
</comment>
<dbReference type="Proteomes" id="UP000265955">
    <property type="component" value="Unassembled WGS sequence"/>
</dbReference>
<dbReference type="GO" id="GO:0015976">
    <property type="term" value="P:carbon utilization"/>
    <property type="evidence" value="ECO:0007669"/>
    <property type="project" value="InterPro"/>
</dbReference>
<dbReference type="PANTHER" id="PTHR11002">
    <property type="entry name" value="CARBONIC ANHYDRASE"/>
    <property type="match status" value="1"/>
</dbReference>
<keyword evidence="3 6" id="KW-0862">Zinc</keyword>
<comment type="similarity">
    <text evidence="1 7">Belongs to the beta-class carbonic anhydrase family.</text>
</comment>
<reference evidence="10" key="1">
    <citation type="submission" date="2018-09" db="EMBL/GenBank/DDBJ databases">
        <authorList>
            <person name="Zhu H."/>
        </authorList>
    </citation>
    <scope>NUCLEOTIDE SEQUENCE [LARGE SCALE GENOMIC DNA]</scope>
    <source>
        <strain evidence="10">K1R23-30</strain>
    </source>
</reference>
<dbReference type="OrthoDB" id="9797527at2"/>
<evidence type="ECO:0000256" key="2">
    <source>
        <dbReference type="ARBA" id="ARBA00022723"/>
    </source>
</evidence>
<evidence type="ECO:0000256" key="3">
    <source>
        <dbReference type="ARBA" id="ARBA00022833"/>
    </source>
</evidence>
<feature type="region of interest" description="Disordered" evidence="8">
    <location>
        <begin position="212"/>
        <end position="232"/>
    </location>
</feature>
<sequence>MGRVDKLFLNNQLWSARRVADDPGFFTRLSQQQSPKYLWIGCADSRVPANEIIGLDPGEVFVHRNVANLVVHTDLNCLSVIEFAVDVLGVDDIMVVGHYGCGGVGLTLGGRRPGLADNWLRHIDDIRDRHSAQLDACAKSGNAHNRLCELNVIEQVANVCRTSIVQAAWRKGKSLSVHGWIYGLHDGLLRDLGITVSLPSHLHERYQRAIQTAPDHSHPARPQPVCCGSHEG</sequence>
<evidence type="ECO:0000256" key="5">
    <source>
        <dbReference type="ARBA" id="ARBA00048348"/>
    </source>
</evidence>
<comment type="cofactor">
    <cofactor evidence="6">
        <name>Zn(2+)</name>
        <dbReference type="ChEBI" id="CHEBI:29105"/>
    </cofactor>
    <text evidence="6">Binds 1 zinc ion per subunit.</text>
</comment>
<comment type="function">
    <text evidence="7">Reversible hydration of carbon dioxide.</text>
</comment>
<dbReference type="InterPro" id="IPR001765">
    <property type="entry name" value="Carbonic_anhydrase"/>
</dbReference>
<keyword evidence="4 7" id="KW-0456">Lyase</keyword>
<gene>
    <name evidence="9" type="ORF">D3871_18665</name>
</gene>
<feature type="binding site" evidence="6">
    <location>
        <position position="98"/>
    </location>
    <ligand>
        <name>Zn(2+)</name>
        <dbReference type="ChEBI" id="CHEBI:29105"/>
    </ligand>
</feature>
<dbReference type="FunFam" id="3.40.1050.10:FF:000001">
    <property type="entry name" value="Carbonic anhydrase"/>
    <property type="match status" value="1"/>
</dbReference>
<feature type="binding site" evidence="6">
    <location>
        <position position="44"/>
    </location>
    <ligand>
        <name>Zn(2+)</name>
        <dbReference type="ChEBI" id="CHEBI:29105"/>
    </ligand>
</feature>
<dbReference type="CDD" id="cd00883">
    <property type="entry name" value="beta_CA_cladeA"/>
    <property type="match status" value="1"/>
</dbReference>
<dbReference type="SUPFAM" id="SSF53056">
    <property type="entry name" value="beta-carbonic anhydrase, cab"/>
    <property type="match status" value="1"/>
</dbReference>
<evidence type="ECO:0000256" key="8">
    <source>
        <dbReference type="SAM" id="MobiDB-lite"/>
    </source>
</evidence>
<dbReference type="PANTHER" id="PTHR11002:SF76">
    <property type="entry name" value="CARBONIC ANHYDRASE"/>
    <property type="match status" value="1"/>
</dbReference>
<evidence type="ECO:0000256" key="7">
    <source>
        <dbReference type="RuleBase" id="RU003956"/>
    </source>
</evidence>
<dbReference type="EMBL" id="QYUO01000002">
    <property type="protein sequence ID" value="RJF95436.1"/>
    <property type="molecule type" value="Genomic_DNA"/>
</dbReference>
<dbReference type="InterPro" id="IPR036874">
    <property type="entry name" value="Carbonic_anhydrase_sf"/>
</dbReference>
<accession>A0A3A3G1Y5</accession>
<organism evidence="9 10">
    <name type="scientific">Noviherbaspirillum saxi</name>
    <dbReference type="NCBI Taxonomy" id="2320863"/>
    <lineage>
        <taxon>Bacteria</taxon>
        <taxon>Pseudomonadati</taxon>
        <taxon>Pseudomonadota</taxon>
        <taxon>Betaproteobacteria</taxon>
        <taxon>Burkholderiales</taxon>
        <taxon>Oxalobacteraceae</taxon>
        <taxon>Noviherbaspirillum</taxon>
    </lineage>
</organism>
<feature type="binding site" evidence="6">
    <location>
        <position position="42"/>
    </location>
    <ligand>
        <name>Zn(2+)</name>
        <dbReference type="ChEBI" id="CHEBI:29105"/>
    </ligand>
</feature>
<dbReference type="PROSITE" id="PS00705">
    <property type="entry name" value="PROK_CO2_ANHYDRASE_2"/>
    <property type="match status" value="1"/>
</dbReference>
<comment type="catalytic activity">
    <reaction evidence="5 7">
        <text>hydrogencarbonate + H(+) = CO2 + H2O</text>
        <dbReference type="Rhea" id="RHEA:10748"/>
        <dbReference type="ChEBI" id="CHEBI:15377"/>
        <dbReference type="ChEBI" id="CHEBI:15378"/>
        <dbReference type="ChEBI" id="CHEBI:16526"/>
        <dbReference type="ChEBI" id="CHEBI:17544"/>
        <dbReference type="EC" id="4.2.1.1"/>
    </reaction>
</comment>
<proteinExistence type="inferred from homology"/>
<evidence type="ECO:0000256" key="1">
    <source>
        <dbReference type="ARBA" id="ARBA00006217"/>
    </source>
</evidence>
<dbReference type="EC" id="4.2.1.1" evidence="7"/>
<evidence type="ECO:0000313" key="10">
    <source>
        <dbReference type="Proteomes" id="UP000265955"/>
    </source>
</evidence>
<dbReference type="Pfam" id="PF00484">
    <property type="entry name" value="Pro_CA"/>
    <property type="match status" value="1"/>
</dbReference>